<feature type="repeat" description="WD" evidence="5">
    <location>
        <begin position="1092"/>
        <end position="1133"/>
    </location>
</feature>
<dbReference type="PROSITE" id="PS50011">
    <property type="entry name" value="PROTEIN_KINASE_DOM"/>
    <property type="match status" value="1"/>
</dbReference>
<evidence type="ECO:0000256" key="3">
    <source>
        <dbReference type="ARBA" id="ARBA00022741"/>
    </source>
</evidence>
<dbReference type="PANTHER" id="PTHR19879:SF9">
    <property type="entry name" value="TRANSCRIPTION INITIATION FACTOR TFIID SUBUNIT 5"/>
    <property type="match status" value="1"/>
</dbReference>
<dbReference type="SUPFAM" id="SSF56112">
    <property type="entry name" value="Protein kinase-like (PK-like)"/>
    <property type="match status" value="1"/>
</dbReference>
<feature type="repeat" description="WD" evidence="5">
    <location>
        <begin position="1050"/>
        <end position="1091"/>
    </location>
</feature>
<gene>
    <name evidence="10" type="ORF">Krac_5736</name>
</gene>
<feature type="repeat" description="WD" evidence="5">
    <location>
        <begin position="964"/>
        <end position="1005"/>
    </location>
</feature>
<dbReference type="PRINTS" id="PR00320">
    <property type="entry name" value="GPROTEINBRPT"/>
</dbReference>
<evidence type="ECO:0000259" key="9">
    <source>
        <dbReference type="PROSITE" id="PS50011"/>
    </source>
</evidence>
<evidence type="ECO:0000256" key="6">
    <source>
        <dbReference type="PROSITE-ProRule" id="PRU00339"/>
    </source>
</evidence>
<keyword evidence="10" id="KW-0723">Serine/threonine-protein kinase</keyword>
<feature type="repeat" description="WD" evidence="5">
    <location>
        <begin position="715"/>
        <end position="756"/>
    </location>
</feature>
<dbReference type="InterPro" id="IPR011009">
    <property type="entry name" value="Kinase-like_dom_sf"/>
</dbReference>
<dbReference type="Pfam" id="PF07721">
    <property type="entry name" value="TPR_4"/>
    <property type="match status" value="1"/>
</dbReference>
<dbReference type="OrthoDB" id="136964at2"/>
<dbReference type="RefSeq" id="WP_007916345.1">
    <property type="nucleotide sequence ID" value="NZ_ADVG01000003.1"/>
</dbReference>
<keyword evidence="1 5" id="KW-0853">WD repeat</keyword>
<dbReference type="InterPro" id="IPR001680">
    <property type="entry name" value="WD40_rpt"/>
</dbReference>
<keyword evidence="11" id="KW-1185">Reference proteome</keyword>
<evidence type="ECO:0000313" key="10">
    <source>
        <dbReference type="EMBL" id="EFH84643.1"/>
    </source>
</evidence>
<accession>D6TWR0</accession>
<dbReference type="AlphaFoldDB" id="D6TWR0"/>
<dbReference type="SMART" id="SM00320">
    <property type="entry name" value="WD40"/>
    <property type="match status" value="14"/>
</dbReference>
<dbReference type="STRING" id="485913.Krac_5736"/>
<dbReference type="EMBL" id="ADVG01000003">
    <property type="protein sequence ID" value="EFH84643.1"/>
    <property type="molecule type" value="Genomic_DNA"/>
</dbReference>
<evidence type="ECO:0000256" key="2">
    <source>
        <dbReference type="ARBA" id="ARBA00022737"/>
    </source>
</evidence>
<feature type="repeat" description="WD" evidence="5">
    <location>
        <begin position="673"/>
        <end position="714"/>
    </location>
</feature>
<dbReference type="InterPro" id="IPR000719">
    <property type="entry name" value="Prot_kinase_dom"/>
</dbReference>
<dbReference type="Pfam" id="PF00069">
    <property type="entry name" value="Pkinase"/>
    <property type="match status" value="1"/>
</dbReference>
<dbReference type="SMART" id="SM00220">
    <property type="entry name" value="S_TKc"/>
    <property type="match status" value="1"/>
</dbReference>
<evidence type="ECO:0000256" key="8">
    <source>
        <dbReference type="SAM" id="MobiDB-lite"/>
    </source>
</evidence>
<dbReference type="Pfam" id="PF00400">
    <property type="entry name" value="WD40"/>
    <property type="match status" value="14"/>
</dbReference>
<feature type="domain" description="Protein kinase" evidence="9">
    <location>
        <begin position="85"/>
        <end position="360"/>
    </location>
</feature>
<dbReference type="InterPro" id="IPR036322">
    <property type="entry name" value="WD40_repeat_dom_sf"/>
</dbReference>
<dbReference type="InterPro" id="IPR008271">
    <property type="entry name" value="Ser/Thr_kinase_AS"/>
</dbReference>
<feature type="repeat" description="WD" evidence="5">
    <location>
        <begin position="589"/>
        <end position="630"/>
    </location>
</feature>
<feature type="repeat" description="WD" evidence="5">
    <location>
        <begin position="505"/>
        <end position="546"/>
    </location>
</feature>
<dbReference type="Gene3D" id="1.10.510.10">
    <property type="entry name" value="Transferase(Phosphotransferase) domain 1"/>
    <property type="match status" value="1"/>
</dbReference>
<dbReference type="PANTHER" id="PTHR19879">
    <property type="entry name" value="TRANSCRIPTION INITIATION FACTOR TFIID"/>
    <property type="match status" value="1"/>
</dbReference>
<dbReference type="SMART" id="SM00028">
    <property type="entry name" value="TPR"/>
    <property type="match status" value="2"/>
</dbReference>
<proteinExistence type="predicted"/>
<dbReference type="GO" id="GO:0042802">
    <property type="term" value="F:identical protein binding"/>
    <property type="evidence" value="ECO:0007669"/>
    <property type="project" value="InterPro"/>
</dbReference>
<dbReference type="CDD" id="cd00200">
    <property type="entry name" value="WD40"/>
    <property type="match status" value="2"/>
</dbReference>
<dbReference type="CDD" id="cd14014">
    <property type="entry name" value="STKc_PknB_like"/>
    <property type="match status" value="1"/>
</dbReference>
<dbReference type="Pfam" id="PF13432">
    <property type="entry name" value="TPR_16"/>
    <property type="match status" value="1"/>
</dbReference>
<keyword evidence="3 7" id="KW-0547">Nucleotide-binding</keyword>
<feature type="repeat" description="WD" evidence="5">
    <location>
        <begin position="922"/>
        <end position="963"/>
    </location>
</feature>
<keyword evidence="10" id="KW-0418">Kinase</keyword>
<dbReference type="eggNOG" id="COG0515">
    <property type="taxonomic scope" value="Bacteria"/>
</dbReference>
<dbReference type="PROSITE" id="PS50294">
    <property type="entry name" value="WD_REPEATS_REGION"/>
    <property type="match status" value="13"/>
</dbReference>
<evidence type="ECO:0000256" key="1">
    <source>
        <dbReference type="ARBA" id="ARBA00022574"/>
    </source>
</evidence>
<dbReference type="InterPro" id="IPR011717">
    <property type="entry name" value="TPR-4"/>
</dbReference>
<dbReference type="InterPro" id="IPR011990">
    <property type="entry name" value="TPR-like_helical_dom_sf"/>
</dbReference>
<feature type="repeat" description="WD" evidence="5">
    <location>
        <begin position="1134"/>
        <end position="1168"/>
    </location>
</feature>
<dbReference type="PROSITE" id="PS00107">
    <property type="entry name" value="PROTEIN_KINASE_ATP"/>
    <property type="match status" value="1"/>
</dbReference>
<evidence type="ECO:0000256" key="4">
    <source>
        <dbReference type="ARBA" id="ARBA00022840"/>
    </source>
</evidence>
<dbReference type="eggNOG" id="COG2319">
    <property type="taxonomic scope" value="Bacteria"/>
</dbReference>
<dbReference type="InParanoid" id="D6TWR0"/>
<dbReference type="GO" id="GO:0004674">
    <property type="term" value="F:protein serine/threonine kinase activity"/>
    <property type="evidence" value="ECO:0007669"/>
    <property type="project" value="UniProtKB-KW"/>
</dbReference>
<dbReference type="PROSITE" id="PS00108">
    <property type="entry name" value="PROTEIN_KINASE_ST"/>
    <property type="match status" value="1"/>
</dbReference>
<dbReference type="Gene3D" id="1.25.40.10">
    <property type="entry name" value="Tetratricopeptide repeat domain"/>
    <property type="match status" value="1"/>
</dbReference>
<organism evidence="10 11">
    <name type="scientific">Ktedonobacter racemifer DSM 44963</name>
    <dbReference type="NCBI Taxonomy" id="485913"/>
    <lineage>
        <taxon>Bacteria</taxon>
        <taxon>Bacillati</taxon>
        <taxon>Chloroflexota</taxon>
        <taxon>Ktedonobacteria</taxon>
        <taxon>Ktedonobacterales</taxon>
        <taxon>Ktedonobacteraceae</taxon>
        <taxon>Ktedonobacter</taxon>
    </lineage>
</organism>
<dbReference type="Proteomes" id="UP000004508">
    <property type="component" value="Unassembled WGS sequence"/>
</dbReference>
<dbReference type="PROSITE" id="PS50082">
    <property type="entry name" value="WD_REPEATS_2"/>
    <property type="match status" value="14"/>
</dbReference>
<dbReference type="PROSITE" id="PS00678">
    <property type="entry name" value="WD_REPEATS_1"/>
    <property type="match status" value="11"/>
</dbReference>
<feature type="repeat" description="WD" evidence="5">
    <location>
        <begin position="631"/>
        <end position="672"/>
    </location>
</feature>
<feature type="binding site" evidence="7">
    <location>
        <position position="114"/>
    </location>
    <ligand>
        <name>ATP</name>
        <dbReference type="ChEBI" id="CHEBI:30616"/>
    </ligand>
</feature>
<evidence type="ECO:0000256" key="5">
    <source>
        <dbReference type="PROSITE-ProRule" id="PRU00221"/>
    </source>
</evidence>
<feature type="repeat" description="WD" evidence="5">
    <location>
        <begin position="1006"/>
        <end position="1047"/>
    </location>
</feature>
<keyword evidence="4 7" id="KW-0067">ATP-binding</keyword>
<dbReference type="InterPro" id="IPR020472">
    <property type="entry name" value="WD40_PAC1"/>
</dbReference>
<reference evidence="10 11" key="1">
    <citation type="journal article" date="2011" name="Stand. Genomic Sci.">
        <title>Non-contiguous finished genome sequence and contextual data of the filamentous soil bacterium Ktedonobacter racemifer type strain (SOSP1-21).</title>
        <authorList>
            <person name="Chang Y.J."/>
            <person name="Land M."/>
            <person name="Hauser L."/>
            <person name="Chertkov O."/>
            <person name="Del Rio T.G."/>
            <person name="Nolan M."/>
            <person name="Copeland A."/>
            <person name="Tice H."/>
            <person name="Cheng J.F."/>
            <person name="Lucas S."/>
            <person name="Han C."/>
            <person name="Goodwin L."/>
            <person name="Pitluck S."/>
            <person name="Ivanova N."/>
            <person name="Ovchinikova G."/>
            <person name="Pati A."/>
            <person name="Chen A."/>
            <person name="Palaniappan K."/>
            <person name="Mavromatis K."/>
            <person name="Liolios K."/>
            <person name="Brettin T."/>
            <person name="Fiebig A."/>
            <person name="Rohde M."/>
            <person name="Abt B."/>
            <person name="Goker M."/>
            <person name="Detter J.C."/>
            <person name="Woyke T."/>
            <person name="Bristow J."/>
            <person name="Eisen J.A."/>
            <person name="Markowitz V."/>
            <person name="Hugenholtz P."/>
            <person name="Kyrpides N.C."/>
            <person name="Klenk H.P."/>
            <person name="Lapidus A."/>
        </authorList>
    </citation>
    <scope>NUCLEOTIDE SEQUENCE [LARGE SCALE GENOMIC DNA]</scope>
    <source>
        <strain evidence="11">DSM 44963</strain>
    </source>
</reference>
<dbReference type="Gene3D" id="2.130.10.10">
    <property type="entry name" value="YVTN repeat-like/Quinoprotein amine dehydrogenase"/>
    <property type="match status" value="9"/>
</dbReference>
<name>D6TWR0_KTERA</name>
<sequence length="1269" mass="141439">MNNQSWLSRLWRRKPDQQRTTQATQSSPSVLFPQSTDKDEQTSAMSVIEQRAAQAYHVPPPGTPAVAKDTQGAAWHVGEELLNQYEVMGLLGEGGMGMVYKVHHRGWNIDLAVKSPQPALFAREGGEENFIREAETWVNLPLHPHIVSCYYVRLIDEIPRIFAEYVAGGSLGDWIRSRRLYEGGHQRALERMLDIAIQFAWGLHAAHEQGLVHQDIKPANVMMTPEGVAKVTDFGLAKARALAGEPEGSSGGNGQRSILVSARGMTPAYCSPKQAAGHPLSRKTDIWSWGVSLLEMLVGDVTWRSGILAREVLASYEPEAVVIPPPPAKLVTLLAHCFASRPEERPATMLEVAIALQEIYAQEIGRAYSRETPQTARMQADSLNNQALSLYDLGKVDAALQIWDQALQMDPQHLETTYNRGVVLWRQGDLTDDALCRQLEHIRADQGEAAQATYLLAQVHLERGERDAALRLLKQGGAHSIETDKWQSLLAKAQRATSLRCLHTFEGHTGFVWSVSLSGDGRWLVSGSWDKTIRLWETSSGRCVRIFYGHTAPVESVSLSGDGRWLVSGSNDKTIRLWETSSGRCVRTFYGHTSDVRSVNLSGDGRWLVSGSDKGTIPLREISSWRCVRTFYGHTSSVVSVSLSDDGHWLASGSKDNTVRLWEVNSGRCVHIFKGHTSDVTSVSLSRDGRWLVSGSQDQTIRLWEVGSGRCIRTFYGHTSDVRSVSLSGDGRWLVSGSDNNTVRLREVSSWRCVRTFEGHTDSVASVSLSRDGHWLVSGSQDQTIRLWSVAEPEPCCSFSLSQIRTHADITQEEAYGERLLEQMEQAQLQGQFPMALSLLNEVRALPGWERNPRSRGGWAQLARHCSRVGLRASWHLRTLEGHRYPVRSVSLSRDGHWLVSGSNDNTVRLWEVNSGRCVHTFKGHTNIVTSVSLSRDGHWLVSGSKDNTVRLWEVNSGRCVHTFKGHTNIVTSVSLSRDGHWLVSGSNDNTVRLWEVNSGRCVHTFKGHTNIVTSVSLSGDGRWLVSGSNDKTIRLWEVNSGRCVRTFTLEGLTNFVESVSLSGDGRWLVSGSNDKTIRLWEVNSGRCVRIFQGHAGNVDSVSLSEDGRWLVSGSKDNTVRLWEVNSGRCVRIFEGHTSTVASVSLSGDGRWLVSGSQDQTIRLWELDWELEAHEATEWDEGARPYLEPFLTQHRPYAAHLPPDREPTGQEIQQALLRQGTPTWNEDDFQGLIRQLQDVGYGWLDPEGVRRQLTSLAREWQGPFPVSGQ</sequence>
<protein>
    <submittedName>
        <fullName evidence="10">Serine/threonine protein kinase with WD40 repeats</fullName>
    </submittedName>
</protein>
<keyword evidence="2" id="KW-0677">Repeat</keyword>
<evidence type="ECO:0000313" key="11">
    <source>
        <dbReference type="Proteomes" id="UP000004508"/>
    </source>
</evidence>
<dbReference type="InterPro" id="IPR017441">
    <property type="entry name" value="Protein_kinase_ATP_BS"/>
</dbReference>
<dbReference type="InterPro" id="IPR015943">
    <property type="entry name" value="WD40/YVTN_repeat-like_dom_sf"/>
</dbReference>
<dbReference type="SUPFAM" id="SSF48452">
    <property type="entry name" value="TPR-like"/>
    <property type="match status" value="1"/>
</dbReference>
<feature type="repeat" description="WD" evidence="5">
    <location>
        <begin position="880"/>
        <end position="921"/>
    </location>
</feature>
<dbReference type="InterPro" id="IPR019734">
    <property type="entry name" value="TPR_rpt"/>
</dbReference>
<dbReference type="PROSITE" id="PS50231">
    <property type="entry name" value="RICIN_B_LECTIN"/>
    <property type="match status" value="1"/>
</dbReference>
<dbReference type="GO" id="GO:0005524">
    <property type="term" value="F:ATP binding"/>
    <property type="evidence" value="ECO:0007669"/>
    <property type="project" value="UniProtKB-UniRule"/>
</dbReference>
<feature type="region of interest" description="Disordered" evidence="8">
    <location>
        <begin position="1"/>
        <end position="44"/>
    </location>
</feature>
<keyword evidence="6" id="KW-0802">TPR repeat</keyword>
<comment type="caution">
    <text evidence="10">The sequence shown here is derived from an EMBL/GenBank/DDBJ whole genome shotgun (WGS) entry which is preliminary data.</text>
</comment>
<dbReference type="InterPro" id="IPR019775">
    <property type="entry name" value="WD40_repeat_CS"/>
</dbReference>
<evidence type="ECO:0000256" key="7">
    <source>
        <dbReference type="PROSITE-ProRule" id="PRU10141"/>
    </source>
</evidence>
<feature type="repeat" description="TPR" evidence="6">
    <location>
        <begin position="380"/>
        <end position="413"/>
    </location>
</feature>
<feature type="repeat" description="WD" evidence="5">
    <location>
        <begin position="757"/>
        <end position="790"/>
    </location>
</feature>
<dbReference type="PROSITE" id="PS50005">
    <property type="entry name" value="TPR"/>
    <property type="match status" value="1"/>
</dbReference>
<feature type="repeat" description="WD" evidence="5">
    <location>
        <begin position="547"/>
        <end position="588"/>
    </location>
</feature>
<feature type="compositionally biased region" description="Polar residues" evidence="8">
    <location>
        <begin position="18"/>
        <end position="35"/>
    </location>
</feature>
<dbReference type="SUPFAM" id="SSF50978">
    <property type="entry name" value="WD40 repeat-like"/>
    <property type="match status" value="2"/>
</dbReference>
<keyword evidence="10" id="KW-0808">Transferase</keyword>